<dbReference type="KEGG" id="aka:TKWG_04480"/>
<sequence>MSLHYMFLFNINRGMSDIRAGLQHHHIWMLLAWLEIKQRYNRSKIGPFWLTISMGVMVAALGVIYGALFKMNLRDYLPMLAIGLVIWSFISLTITDGCNTYIASTNYLKQISLPRSIFILQTIWRNLIVLAHNFVIVVLVLIGFQISFWHTLHLFVLGMLLLLWNLWWICTVASLVCARFRDVPQIVISILQVIFYVTPILFKKDMLDKYPWIIDFNPFAHLIEIIRSPLLGEYPSIENWIVCLVMAVAGTVLAIFMHGRYRARVPFWV</sequence>
<dbReference type="RefSeq" id="WP_014749522.1">
    <property type="nucleotide sequence ID" value="NC_017964.1"/>
</dbReference>
<keyword evidence="3" id="KW-0813">Transport</keyword>
<keyword evidence="4" id="KW-1003">Cell membrane</keyword>
<feature type="transmembrane region" description="Helical" evidence="9">
    <location>
        <begin position="183"/>
        <end position="202"/>
    </location>
</feature>
<reference evidence="11 12" key="1">
    <citation type="journal article" date="2011" name="J. Bacteriol.">
        <title>Whole-genome shotgun sequencing of the sulfur-oxidizing chemoautotroph Tetrathiobacter kashmirensis.</title>
        <authorList>
            <person name="Ghosh W."/>
            <person name="George A."/>
            <person name="Agarwal A."/>
            <person name="Raj P."/>
            <person name="Alam M."/>
            <person name="Pyne P."/>
            <person name="Das Gupta S.K."/>
        </authorList>
    </citation>
    <scope>NUCLEOTIDE SEQUENCE [LARGE SCALE GENOMIC DNA]</scope>
    <source>
        <strain evidence="11 12">WT001</strain>
    </source>
</reference>
<proteinExistence type="inferred from homology"/>
<evidence type="ECO:0000256" key="8">
    <source>
        <dbReference type="ARBA" id="ARBA00023136"/>
    </source>
</evidence>
<feature type="domain" description="ABC-2 type transporter transmembrane" evidence="10">
    <location>
        <begin position="29"/>
        <end position="229"/>
    </location>
</feature>
<feature type="transmembrane region" description="Helical" evidence="9">
    <location>
        <begin position="48"/>
        <end position="68"/>
    </location>
</feature>
<keyword evidence="6 9" id="KW-1133">Transmembrane helix</keyword>
<keyword evidence="5 9" id="KW-0812">Transmembrane</keyword>
<dbReference type="GO" id="GO:0005886">
    <property type="term" value="C:plasma membrane"/>
    <property type="evidence" value="ECO:0007669"/>
    <property type="project" value="UniProtKB-SubCell"/>
</dbReference>
<name>I3U8U3_ADVKW</name>
<dbReference type="GO" id="GO:0015774">
    <property type="term" value="P:polysaccharide transport"/>
    <property type="evidence" value="ECO:0007669"/>
    <property type="project" value="UniProtKB-KW"/>
</dbReference>
<evidence type="ECO:0000313" key="11">
    <source>
        <dbReference type="EMBL" id="AFK61431.1"/>
    </source>
</evidence>
<evidence type="ECO:0000256" key="7">
    <source>
        <dbReference type="ARBA" id="ARBA00023047"/>
    </source>
</evidence>
<dbReference type="Pfam" id="PF01061">
    <property type="entry name" value="ABC2_membrane"/>
    <property type="match status" value="1"/>
</dbReference>
<feature type="transmembrane region" description="Helical" evidence="9">
    <location>
        <begin position="123"/>
        <end position="146"/>
    </location>
</feature>
<feature type="transmembrane region" description="Helical" evidence="9">
    <location>
        <begin position="80"/>
        <end position="102"/>
    </location>
</feature>
<dbReference type="STRING" id="1036672.TKWG_04480"/>
<dbReference type="GO" id="GO:0140359">
    <property type="term" value="F:ABC-type transporter activity"/>
    <property type="evidence" value="ECO:0007669"/>
    <property type="project" value="InterPro"/>
</dbReference>
<gene>
    <name evidence="11" type="ordered locus">TKWG_04480</name>
</gene>
<evidence type="ECO:0000256" key="2">
    <source>
        <dbReference type="ARBA" id="ARBA00007783"/>
    </source>
</evidence>
<evidence type="ECO:0000256" key="9">
    <source>
        <dbReference type="SAM" id="Phobius"/>
    </source>
</evidence>
<keyword evidence="8 9" id="KW-0472">Membrane</keyword>
<dbReference type="AlphaFoldDB" id="I3U8U3"/>
<evidence type="ECO:0000256" key="6">
    <source>
        <dbReference type="ARBA" id="ARBA00022989"/>
    </source>
</evidence>
<feature type="transmembrane region" description="Helical" evidence="9">
    <location>
        <begin position="237"/>
        <end position="257"/>
    </location>
</feature>
<comment type="similarity">
    <text evidence="2">Belongs to the ABC-2 integral membrane protein family.</text>
</comment>
<reference evidence="12" key="2">
    <citation type="journal article" date="2013" name="PLoS ONE">
        <title>Genome implosion elicits host-confinement in Alcaligenaceae: evidence from the comparative genomics of Tetrathiobacter kashmirensis, a pathogen in the making.</title>
        <authorList>
            <person name="Ghosh W."/>
            <person name="Alam M."/>
            <person name="Roy C."/>
            <person name="Pyne P."/>
            <person name="George A."/>
            <person name="Chakraborty R."/>
            <person name="Majumder S."/>
            <person name="Agarwal A."/>
            <person name="Chakraborty S."/>
            <person name="Majumdar S."/>
            <person name="Gupta S.K."/>
        </authorList>
    </citation>
    <scope>NUCLEOTIDE SEQUENCE [LARGE SCALE GENOMIC DNA]</scope>
    <source>
        <strain evidence="12">WT001</strain>
    </source>
</reference>
<accession>I3U8U3</accession>
<dbReference type="EMBL" id="CP003555">
    <property type="protein sequence ID" value="AFK61431.1"/>
    <property type="molecule type" value="Genomic_DNA"/>
</dbReference>
<keyword evidence="7" id="KW-0762">Sugar transport</keyword>
<dbReference type="InterPro" id="IPR013525">
    <property type="entry name" value="ABC2_TM"/>
</dbReference>
<dbReference type="PANTHER" id="PTHR30413:SF10">
    <property type="entry name" value="CAPSULE POLYSACCHARIDE EXPORT INNER-MEMBRANE PROTEIN CTRC"/>
    <property type="match status" value="1"/>
</dbReference>
<keyword evidence="7" id="KW-0625">Polysaccharide transport</keyword>
<dbReference type="PANTHER" id="PTHR30413">
    <property type="entry name" value="INNER MEMBRANE TRANSPORT PERMEASE"/>
    <property type="match status" value="1"/>
</dbReference>
<feature type="transmembrane region" description="Helical" evidence="9">
    <location>
        <begin position="152"/>
        <end position="176"/>
    </location>
</feature>
<dbReference type="GO" id="GO:0015920">
    <property type="term" value="P:lipopolysaccharide transport"/>
    <property type="evidence" value="ECO:0007669"/>
    <property type="project" value="TreeGrafter"/>
</dbReference>
<comment type="subcellular location">
    <subcellularLocation>
        <location evidence="1">Cell membrane</location>
        <topology evidence="1">Multi-pass membrane protein</topology>
    </subcellularLocation>
</comment>
<dbReference type="HOGENOM" id="CLU_060703_0_0_4"/>
<evidence type="ECO:0000256" key="4">
    <source>
        <dbReference type="ARBA" id="ARBA00022475"/>
    </source>
</evidence>
<evidence type="ECO:0000256" key="1">
    <source>
        <dbReference type="ARBA" id="ARBA00004651"/>
    </source>
</evidence>
<evidence type="ECO:0000313" key="12">
    <source>
        <dbReference type="Proteomes" id="UP000005267"/>
    </source>
</evidence>
<evidence type="ECO:0000256" key="3">
    <source>
        <dbReference type="ARBA" id="ARBA00022448"/>
    </source>
</evidence>
<evidence type="ECO:0000259" key="10">
    <source>
        <dbReference type="Pfam" id="PF01061"/>
    </source>
</evidence>
<keyword evidence="12" id="KW-1185">Reference proteome</keyword>
<dbReference type="Proteomes" id="UP000005267">
    <property type="component" value="Chromosome"/>
</dbReference>
<evidence type="ECO:0000256" key="5">
    <source>
        <dbReference type="ARBA" id="ARBA00022692"/>
    </source>
</evidence>
<organism evidence="11 12">
    <name type="scientific">Advenella kashmirensis (strain DSM 17095 / LMG 22695 / WT001)</name>
    <name type="common">Tetrathiobacter kashmirensis</name>
    <dbReference type="NCBI Taxonomy" id="1036672"/>
    <lineage>
        <taxon>Bacteria</taxon>
        <taxon>Pseudomonadati</taxon>
        <taxon>Pseudomonadota</taxon>
        <taxon>Betaproteobacteria</taxon>
        <taxon>Burkholderiales</taxon>
        <taxon>Alcaligenaceae</taxon>
    </lineage>
</organism>
<protein>
    <submittedName>
        <fullName evidence="11">ABC-2 type transporter</fullName>
    </submittedName>
</protein>